<evidence type="ECO:0000259" key="2">
    <source>
        <dbReference type="PROSITE" id="PS51159"/>
    </source>
</evidence>
<gene>
    <name evidence="3" type="primary">ppp1r3c2a</name>
</gene>
<dbReference type="GO" id="GO:0000164">
    <property type="term" value="C:protein phosphatase type 1 complex"/>
    <property type="evidence" value="ECO:0007669"/>
    <property type="project" value="TreeGrafter"/>
</dbReference>
<dbReference type="InParanoid" id="A0A665UXS6"/>
<dbReference type="InterPro" id="IPR005036">
    <property type="entry name" value="CBM21_dom"/>
</dbReference>
<dbReference type="OrthoDB" id="1881at2759"/>
<dbReference type="Proteomes" id="UP000472264">
    <property type="component" value="Chromosome 12"/>
</dbReference>
<accession>A0A665UXS6</accession>
<name>A0A665UXS6_ECHNA</name>
<dbReference type="OMA" id="HRCGGSD"/>
<organism evidence="3 4">
    <name type="scientific">Echeneis naucrates</name>
    <name type="common">Live sharksucker</name>
    <dbReference type="NCBI Taxonomy" id="173247"/>
    <lineage>
        <taxon>Eukaryota</taxon>
        <taxon>Metazoa</taxon>
        <taxon>Chordata</taxon>
        <taxon>Craniata</taxon>
        <taxon>Vertebrata</taxon>
        <taxon>Euteleostomi</taxon>
        <taxon>Actinopterygii</taxon>
        <taxon>Neopterygii</taxon>
        <taxon>Teleostei</taxon>
        <taxon>Neoteleostei</taxon>
        <taxon>Acanthomorphata</taxon>
        <taxon>Carangaria</taxon>
        <taxon>Carangiformes</taxon>
        <taxon>Echeneidae</taxon>
        <taxon>Echeneis</taxon>
    </lineage>
</organism>
<reference evidence="3" key="1">
    <citation type="submission" date="2021-04" db="EMBL/GenBank/DDBJ databases">
        <authorList>
            <consortium name="Wellcome Sanger Institute Data Sharing"/>
        </authorList>
    </citation>
    <scope>NUCLEOTIDE SEQUENCE [LARGE SCALE GENOMIC DNA]</scope>
</reference>
<evidence type="ECO:0000313" key="3">
    <source>
        <dbReference type="Ensembl" id="ENSENLP00000024155.1"/>
    </source>
</evidence>
<reference evidence="3" key="2">
    <citation type="submission" date="2025-08" db="UniProtKB">
        <authorList>
            <consortium name="Ensembl"/>
        </authorList>
    </citation>
    <scope>IDENTIFICATION</scope>
</reference>
<feature type="domain" description="CBM21" evidence="2">
    <location>
        <begin position="167"/>
        <end position="278"/>
    </location>
</feature>
<dbReference type="PANTHER" id="PTHR12307:SF15">
    <property type="entry name" value="PROTEIN PHOSPHATASE 1 REGULATORY SUBUNIT 3C"/>
    <property type="match status" value="1"/>
</dbReference>
<protein>
    <submittedName>
        <fullName evidence="3">Protein phosphatase 1 regulatory subunit 3C-B-like</fullName>
    </submittedName>
</protein>
<sequence>MNCTRVLHALGGHPQAAVMPVDLAVCLSLSQRQPLYQLLSMSPMKPAKHRCWPTDSLPRSRAHSPRYSSLPLTSLPPSSFAPSEPRSCFRRDNSGGNKKRVVFADAMGLALTAVRLFTPEPTSNSSTLLMTPSSAQLQGQQSPSKNIQRYKFRLGFPQPAVDFKAFLAHLREMRVQLESCNITDQSLRGKVWVFHGSAENAVHLRVTFDSWKSHHDIPCTFLQQLHYRGSDMGLFAFDLSLPQNIDPKERIEFCVSFRSGPGATPHWDNNKGQNYRVCMEKANNGEGNRLYPVYRPPSWLSHWSLKNSTDLQPLQRSQSTVEKSGPLIRPEKLSQMFSVGL</sequence>
<feature type="region of interest" description="Disordered" evidence="1">
    <location>
        <begin position="46"/>
        <end position="93"/>
    </location>
</feature>
<dbReference type="PANTHER" id="PTHR12307">
    <property type="entry name" value="PROTEIN PHOSPHATASE 1 REGULATORY SUBUNIT"/>
    <property type="match status" value="1"/>
</dbReference>
<dbReference type="GO" id="GO:2001069">
    <property type="term" value="F:glycogen binding"/>
    <property type="evidence" value="ECO:0007669"/>
    <property type="project" value="TreeGrafter"/>
</dbReference>
<proteinExistence type="predicted"/>
<evidence type="ECO:0000256" key="1">
    <source>
        <dbReference type="SAM" id="MobiDB-lite"/>
    </source>
</evidence>
<evidence type="ECO:0000313" key="4">
    <source>
        <dbReference type="Proteomes" id="UP000472264"/>
    </source>
</evidence>
<dbReference type="InterPro" id="IPR038175">
    <property type="entry name" value="CBM21_dom_sf"/>
</dbReference>
<dbReference type="GO" id="GO:0008157">
    <property type="term" value="F:protein phosphatase 1 binding"/>
    <property type="evidence" value="ECO:0007669"/>
    <property type="project" value="TreeGrafter"/>
</dbReference>
<dbReference type="InterPro" id="IPR050782">
    <property type="entry name" value="PP1_regulatory_subunit_3"/>
</dbReference>
<dbReference type="Ensembl" id="ENSENLT00000024941.1">
    <property type="protein sequence ID" value="ENSENLP00000024155.1"/>
    <property type="gene ID" value="ENSENLG00000010940.1"/>
</dbReference>
<feature type="compositionally biased region" description="Low complexity" evidence="1">
    <location>
        <begin position="65"/>
        <end position="83"/>
    </location>
</feature>
<dbReference type="AlphaFoldDB" id="A0A665UXS6"/>
<keyword evidence="4" id="KW-1185">Reference proteome</keyword>
<dbReference type="GO" id="GO:0005979">
    <property type="term" value="P:regulation of glycogen biosynthetic process"/>
    <property type="evidence" value="ECO:0007669"/>
    <property type="project" value="TreeGrafter"/>
</dbReference>
<dbReference type="Pfam" id="PF03370">
    <property type="entry name" value="CBM_21"/>
    <property type="match status" value="1"/>
</dbReference>
<reference evidence="3" key="3">
    <citation type="submission" date="2025-09" db="UniProtKB">
        <authorList>
            <consortium name="Ensembl"/>
        </authorList>
    </citation>
    <scope>IDENTIFICATION</scope>
</reference>
<dbReference type="Gene3D" id="2.60.40.2440">
    <property type="entry name" value="Carbohydrate binding type-21 domain"/>
    <property type="match status" value="1"/>
</dbReference>
<dbReference type="PROSITE" id="PS51159">
    <property type="entry name" value="CBM21"/>
    <property type="match status" value="1"/>
</dbReference>